<dbReference type="InterPro" id="IPR014746">
    <property type="entry name" value="Gln_synth/guanido_kin_cat_dom"/>
</dbReference>
<reference evidence="11 12" key="1">
    <citation type="journal article" date="2010" name="Science">
        <title>Genome expansion and gene loss in powdery mildew fungi reveal tradeoffs in extreme parasitism.</title>
        <authorList>
            <person name="Spanu P.D."/>
            <person name="Abbott J.C."/>
            <person name="Amselem J."/>
            <person name="Burgis T.A."/>
            <person name="Soanes D.M."/>
            <person name="Stueber K."/>
            <person name="Ver Loren van Themaat E."/>
            <person name="Brown J.K.M."/>
            <person name="Butcher S.A."/>
            <person name="Gurr S.J."/>
            <person name="Lebrun M.-H."/>
            <person name="Ridout C.J."/>
            <person name="Schulze-Lefert P."/>
            <person name="Talbot N.J."/>
            <person name="Ahmadinejad N."/>
            <person name="Ametz C."/>
            <person name="Barton G.R."/>
            <person name="Benjdia M."/>
            <person name="Bidzinski P."/>
            <person name="Bindschedler L.V."/>
            <person name="Both M."/>
            <person name="Brewer M.T."/>
            <person name="Cadle-Davidson L."/>
            <person name="Cadle-Davidson M.M."/>
            <person name="Collemare J."/>
            <person name="Cramer R."/>
            <person name="Frenkel O."/>
            <person name="Godfrey D."/>
            <person name="Harriman J."/>
            <person name="Hoede C."/>
            <person name="King B.C."/>
            <person name="Klages S."/>
            <person name="Kleemann J."/>
            <person name="Knoll D."/>
            <person name="Koti P.S."/>
            <person name="Kreplak J."/>
            <person name="Lopez-Ruiz F.J."/>
            <person name="Lu X."/>
            <person name="Maekawa T."/>
            <person name="Mahanil S."/>
            <person name="Micali C."/>
            <person name="Milgroom M.G."/>
            <person name="Montana G."/>
            <person name="Noir S."/>
            <person name="O'Connell R.J."/>
            <person name="Oberhaensli S."/>
            <person name="Parlange F."/>
            <person name="Pedersen C."/>
            <person name="Quesneville H."/>
            <person name="Reinhardt R."/>
            <person name="Rott M."/>
            <person name="Sacristan S."/>
            <person name="Schmidt S.M."/>
            <person name="Schoen M."/>
            <person name="Skamnioti P."/>
            <person name="Sommer H."/>
            <person name="Stephens A."/>
            <person name="Takahara H."/>
            <person name="Thordal-Christensen H."/>
            <person name="Vigouroux M."/>
            <person name="Wessling R."/>
            <person name="Wicker T."/>
            <person name="Panstruga R."/>
        </authorList>
    </citation>
    <scope>NUCLEOTIDE SEQUENCE [LARGE SCALE GENOMIC DNA]</scope>
    <source>
        <strain evidence="11">DH14</strain>
    </source>
</reference>
<proteinExistence type="inferred from homology"/>
<keyword evidence="12" id="KW-1185">Reference proteome</keyword>
<comment type="caution">
    <text evidence="11">The sequence shown here is derived from an EMBL/GenBank/DDBJ whole genome shotgun (WGS) entry which is preliminary data.</text>
</comment>
<evidence type="ECO:0000256" key="10">
    <source>
        <dbReference type="RuleBase" id="RU367135"/>
    </source>
</evidence>
<keyword evidence="4 10" id="KW-0436">Ligase</keyword>
<evidence type="ECO:0000256" key="9">
    <source>
        <dbReference type="ARBA" id="ARBA00032122"/>
    </source>
</evidence>
<comment type="similarity">
    <text evidence="2 10">Belongs to the glutamate--cysteine ligase type 3 family.</text>
</comment>
<evidence type="ECO:0000256" key="8">
    <source>
        <dbReference type="ARBA" id="ARBA00030585"/>
    </source>
</evidence>
<dbReference type="PANTHER" id="PTHR11164">
    <property type="entry name" value="GLUTAMATE CYSTEINE LIGASE"/>
    <property type="match status" value="1"/>
</dbReference>
<dbReference type="FunCoup" id="N1JAG9">
    <property type="interactions" value="351"/>
</dbReference>
<keyword evidence="7 10" id="KW-0067">ATP-binding</keyword>
<evidence type="ECO:0000256" key="5">
    <source>
        <dbReference type="ARBA" id="ARBA00022684"/>
    </source>
</evidence>
<name>N1JAG9_BLUG1</name>
<accession>N1JAG9</accession>
<dbReference type="Pfam" id="PF03074">
    <property type="entry name" value="GCS"/>
    <property type="match status" value="1"/>
</dbReference>
<dbReference type="GO" id="GO:0004357">
    <property type="term" value="F:glutamate-cysteine ligase activity"/>
    <property type="evidence" value="ECO:0007669"/>
    <property type="project" value="UniProtKB-UniRule"/>
</dbReference>
<dbReference type="EC" id="6.3.2.2" evidence="3 10"/>
<evidence type="ECO:0000256" key="4">
    <source>
        <dbReference type="ARBA" id="ARBA00022598"/>
    </source>
</evidence>
<evidence type="ECO:0000256" key="1">
    <source>
        <dbReference type="ARBA" id="ARBA00005006"/>
    </source>
</evidence>
<dbReference type="InParanoid" id="N1JAG9"/>
<dbReference type="Gene3D" id="1.10.8.960">
    <property type="match status" value="1"/>
</dbReference>
<keyword evidence="5 10" id="KW-0317">Glutathione biosynthesis</keyword>
<dbReference type="HOGENOM" id="CLU_010467_0_0_1"/>
<dbReference type="SUPFAM" id="SSF55931">
    <property type="entry name" value="Glutamine synthetase/guanido kinase"/>
    <property type="match status" value="1"/>
</dbReference>
<dbReference type="GO" id="GO:0006750">
    <property type="term" value="P:glutathione biosynthetic process"/>
    <property type="evidence" value="ECO:0007669"/>
    <property type="project" value="UniProtKB-UniRule"/>
</dbReference>
<comment type="catalytic activity">
    <reaction evidence="10">
        <text>L-cysteine + L-glutamate + ATP = gamma-L-glutamyl-L-cysteine + ADP + phosphate + H(+)</text>
        <dbReference type="Rhea" id="RHEA:13285"/>
        <dbReference type="ChEBI" id="CHEBI:15378"/>
        <dbReference type="ChEBI" id="CHEBI:29985"/>
        <dbReference type="ChEBI" id="CHEBI:30616"/>
        <dbReference type="ChEBI" id="CHEBI:35235"/>
        <dbReference type="ChEBI" id="CHEBI:43474"/>
        <dbReference type="ChEBI" id="CHEBI:58173"/>
        <dbReference type="ChEBI" id="CHEBI:456216"/>
        <dbReference type="EC" id="6.3.2.2"/>
    </reaction>
</comment>
<evidence type="ECO:0000256" key="7">
    <source>
        <dbReference type="ARBA" id="ARBA00022840"/>
    </source>
</evidence>
<evidence type="ECO:0000256" key="6">
    <source>
        <dbReference type="ARBA" id="ARBA00022741"/>
    </source>
</evidence>
<evidence type="ECO:0000313" key="11">
    <source>
        <dbReference type="EMBL" id="CCU77141.1"/>
    </source>
</evidence>
<dbReference type="eggNOG" id="KOG3754">
    <property type="taxonomic scope" value="Eukaryota"/>
</dbReference>
<evidence type="ECO:0000313" key="12">
    <source>
        <dbReference type="Proteomes" id="UP000015441"/>
    </source>
</evidence>
<protein>
    <recommendedName>
        <fullName evidence="3 10">Glutamate--cysteine ligase</fullName>
        <ecNumber evidence="3 10">6.3.2.2</ecNumber>
    </recommendedName>
    <alternativeName>
        <fullName evidence="9 10">Gamma-ECS</fullName>
    </alternativeName>
    <alternativeName>
        <fullName evidence="8 10">Gamma-glutamylcysteine synthetase</fullName>
    </alternativeName>
</protein>
<dbReference type="GO" id="GO:0017109">
    <property type="term" value="C:glutamate-cysteine ligase complex"/>
    <property type="evidence" value="ECO:0007669"/>
    <property type="project" value="TreeGrafter"/>
</dbReference>
<dbReference type="FunFam" id="3.30.590.50:FF:000001">
    <property type="entry name" value="Glutamate-cysteine ligase Gcs1"/>
    <property type="match status" value="1"/>
</dbReference>
<dbReference type="InterPro" id="IPR004308">
    <property type="entry name" value="GCS"/>
</dbReference>
<dbReference type="OrthoDB" id="7939818at2759"/>
<dbReference type="EMBL" id="CAUH01003403">
    <property type="protein sequence ID" value="CCU77141.1"/>
    <property type="molecule type" value="Genomic_DNA"/>
</dbReference>
<dbReference type="STRING" id="546991.N1JAG9"/>
<dbReference type="AlphaFoldDB" id="N1JAG9"/>
<dbReference type="Proteomes" id="UP000015441">
    <property type="component" value="Unassembled WGS sequence"/>
</dbReference>
<dbReference type="GO" id="GO:0005524">
    <property type="term" value="F:ATP binding"/>
    <property type="evidence" value="ECO:0007669"/>
    <property type="project" value="UniProtKB-UniRule"/>
</dbReference>
<keyword evidence="6 10" id="KW-0547">Nucleotide-binding</keyword>
<dbReference type="PANTHER" id="PTHR11164:SF0">
    <property type="entry name" value="GLUTAMATE--CYSTEINE LIGASE CATALYTIC SUBUNIT"/>
    <property type="match status" value="1"/>
</dbReference>
<evidence type="ECO:0000256" key="2">
    <source>
        <dbReference type="ARBA" id="ARBA00008100"/>
    </source>
</evidence>
<sequence length="661" mass="74776">MGLLWVAGCPHLSSVAIGTPLEWVEAQHKADQQLLSIWNKAKSREKDIEYIVVDYKENDTRVTLSLRQAEILEALAAHLDPNGNTHDPTASASQGHERCVEAYLIQIACLNCPRKTALPIFHPEFGRFMLESTPGKPWGSNLSDLLDVEPSMKLRRKIAKQHLLPHEFPLTLTNFPRLGSPGITTTPHYPVSGERLRSQFVPDEIANPHIRFPTLAANIRARRGRKVQINVPVYRDTQTPWPWKDPTVNYDLHRWPEDDDVRQGAAPVNFIHMDAMAFGMGTCCLQITFQARDIDESRLLYDQLSPLGPIFLALTAATPIYKGFLADTDVRWNQIGASVDDRTREEHGEEPLQQNHRRIPKSRYAANSTYIAQDARCRAEYMDPDLPFDPAVQQTLLVGGMDARLATHFAHLFIRDPLVVFAEDLESLDLTAADHFENLQSTNWQHIRFKPPPPASKEMGWRVEFRPMEVQLTDFENAAFTVFIVLLTRAILSFNLNFYLPIARTDENMETAHARNAITSRQFYFRQNPITLPDSAAMQPLPIESEYRLMSIDEIINGSSNESPAAFPGLLPLVETYLDSRNVDVTTGCQLRAYFSLIRDRANGRLWTAAHWMRSFVQSHAAYNSDSVVSEVITHDLVQAVLALDTGPTSAVPNRDRFLPT</sequence>
<gene>
    <name evidence="11" type="ORF">BGHDH14_bgh00272</name>
</gene>
<evidence type="ECO:0000256" key="3">
    <source>
        <dbReference type="ARBA" id="ARBA00012220"/>
    </source>
</evidence>
<comment type="pathway">
    <text evidence="1 10">Sulfur metabolism; glutathione biosynthesis; glutathione from L-cysteine and L-glutamate: step 1/2.</text>
</comment>
<organism evidence="11 12">
    <name type="scientific">Blumeria graminis f. sp. hordei (strain DH14)</name>
    <name type="common">Barley powdery mildew</name>
    <name type="synonym">Oidium monilioides f. sp. hordei</name>
    <dbReference type="NCBI Taxonomy" id="546991"/>
    <lineage>
        <taxon>Eukaryota</taxon>
        <taxon>Fungi</taxon>
        <taxon>Dikarya</taxon>
        <taxon>Ascomycota</taxon>
        <taxon>Pezizomycotina</taxon>
        <taxon>Leotiomycetes</taxon>
        <taxon>Erysiphales</taxon>
        <taxon>Erysiphaceae</taxon>
        <taxon>Blumeria</taxon>
        <taxon>Blumeria hordei</taxon>
    </lineage>
</organism>
<dbReference type="Gene3D" id="3.30.590.50">
    <property type="match status" value="2"/>
</dbReference>
<dbReference type="UniPathway" id="UPA00142">
    <property type="reaction ID" value="UER00209"/>
</dbReference>